<proteinExistence type="predicted"/>
<name>A0A409Y297_9AGAR</name>
<sequence>MYSNVSASLITLFFAFYLAIAAPVPDTTNQVDNAYSGIGGHAVGGSVTHNTISGTRLLGGVPSMLKLFSDNGGSGGRANSAPATANTPADVRVGTASNKAGGSTTNTVSNAFSGAAGASDGGSVEGANDAIISLFSGNAGNGGAANSGAAGGLVPGRRPRVPTRVARGLTSMQD</sequence>
<dbReference type="OrthoDB" id="2565300at2759"/>
<comment type="caution">
    <text evidence="3">The sequence shown here is derived from an EMBL/GenBank/DDBJ whole genome shotgun (WGS) entry which is preliminary data.</text>
</comment>
<gene>
    <name evidence="3" type="ORF">CVT26_000427</name>
</gene>
<dbReference type="AlphaFoldDB" id="A0A409Y297"/>
<protein>
    <submittedName>
        <fullName evidence="3">Uncharacterized protein</fullName>
    </submittedName>
</protein>
<keyword evidence="2" id="KW-0732">Signal</keyword>
<evidence type="ECO:0000313" key="3">
    <source>
        <dbReference type="EMBL" id="PPQ97164.1"/>
    </source>
</evidence>
<reference evidence="3 4" key="1">
    <citation type="journal article" date="2018" name="Evol. Lett.">
        <title>Horizontal gene cluster transfer increased hallucinogenic mushroom diversity.</title>
        <authorList>
            <person name="Reynolds H.T."/>
            <person name="Vijayakumar V."/>
            <person name="Gluck-Thaler E."/>
            <person name="Korotkin H.B."/>
            <person name="Matheny P.B."/>
            <person name="Slot J.C."/>
        </authorList>
    </citation>
    <scope>NUCLEOTIDE SEQUENCE [LARGE SCALE GENOMIC DNA]</scope>
    <source>
        <strain evidence="3 4">SRW20</strain>
    </source>
</reference>
<accession>A0A409Y297</accession>
<feature type="region of interest" description="Disordered" evidence="1">
    <location>
        <begin position="148"/>
        <end position="174"/>
    </location>
</feature>
<keyword evidence="4" id="KW-1185">Reference proteome</keyword>
<feature type="chain" id="PRO_5019073752" evidence="2">
    <location>
        <begin position="22"/>
        <end position="174"/>
    </location>
</feature>
<evidence type="ECO:0000256" key="1">
    <source>
        <dbReference type="SAM" id="MobiDB-lite"/>
    </source>
</evidence>
<organism evidence="3 4">
    <name type="scientific">Gymnopilus dilepis</name>
    <dbReference type="NCBI Taxonomy" id="231916"/>
    <lineage>
        <taxon>Eukaryota</taxon>
        <taxon>Fungi</taxon>
        <taxon>Dikarya</taxon>
        <taxon>Basidiomycota</taxon>
        <taxon>Agaricomycotina</taxon>
        <taxon>Agaricomycetes</taxon>
        <taxon>Agaricomycetidae</taxon>
        <taxon>Agaricales</taxon>
        <taxon>Agaricineae</taxon>
        <taxon>Hymenogastraceae</taxon>
        <taxon>Gymnopilus</taxon>
    </lineage>
</organism>
<evidence type="ECO:0000256" key="2">
    <source>
        <dbReference type="SAM" id="SignalP"/>
    </source>
</evidence>
<dbReference type="Proteomes" id="UP000284706">
    <property type="component" value="Unassembled WGS sequence"/>
</dbReference>
<evidence type="ECO:0000313" key="4">
    <source>
        <dbReference type="Proteomes" id="UP000284706"/>
    </source>
</evidence>
<dbReference type="InParanoid" id="A0A409Y297"/>
<dbReference type="EMBL" id="NHYE01001283">
    <property type="protein sequence ID" value="PPQ97164.1"/>
    <property type="molecule type" value="Genomic_DNA"/>
</dbReference>
<feature type="signal peptide" evidence="2">
    <location>
        <begin position="1"/>
        <end position="21"/>
    </location>
</feature>